<dbReference type="InterPro" id="IPR036907">
    <property type="entry name" value="5'-Nucleotdase_C_sf"/>
</dbReference>
<dbReference type="InterPro" id="IPR029052">
    <property type="entry name" value="Metallo-depent_PP-like"/>
</dbReference>
<dbReference type="InterPro" id="IPR008334">
    <property type="entry name" value="5'-Nucleotdase_C"/>
</dbReference>
<dbReference type="Gene3D" id="3.60.21.10">
    <property type="match status" value="1"/>
</dbReference>
<evidence type="ECO:0000256" key="3">
    <source>
        <dbReference type="ARBA" id="ARBA00022729"/>
    </source>
</evidence>
<dbReference type="PRINTS" id="PR01607">
    <property type="entry name" value="APYRASEFAMLY"/>
</dbReference>
<feature type="domain" description="5'-Nucleotidase C-terminal" evidence="4">
    <location>
        <begin position="328"/>
        <end position="481"/>
    </location>
</feature>
<evidence type="ECO:0000256" key="2">
    <source>
        <dbReference type="ARBA" id="ARBA00022525"/>
    </source>
</evidence>
<dbReference type="GO" id="GO:0030288">
    <property type="term" value="C:outer membrane-bounded periplasmic space"/>
    <property type="evidence" value="ECO:0007669"/>
    <property type="project" value="TreeGrafter"/>
</dbReference>
<dbReference type="Pfam" id="PF02872">
    <property type="entry name" value="5_nucleotid_C"/>
    <property type="match status" value="1"/>
</dbReference>
<dbReference type="GO" id="GO:0008768">
    <property type="term" value="F:UDP-sugar diphosphatase activity"/>
    <property type="evidence" value="ECO:0007669"/>
    <property type="project" value="TreeGrafter"/>
</dbReference>
<keyword evidence="2" id="KW-0964">Secreted</keyword>
<name>A0A3B0XUP6_9ZZZZ</name>
<evidence type="ECO:0000256" key="1">
    <source>
        <dbReference type="ARBA" id="ARBA00004613"/>
    </source>
</evidence>
<dbReference type="PANTHER" id="PTHR11575:SF24">
    <property type="entry name" value="5'-NUCLEOTIDASE"/>
    <property type="match status" value="1"/>
</dbReference>
<dbReference type="EC" id="3.1.3.5" evidence="5"/>
<dbReference type="Gene3D" id="3.90.780.10">
    <property type="entry name" value="5'-Nucleotidase, C-terminal domain"/>
    <property type="match status" value="1"/>
</dbReference>
<keyword evidence="3" id="KW-0732">Signal</keyword>
<evidence type="ECO:0000259" key="4">
    <source>
        <dbReference type="Pfam" id="PF02872"/>
    </source>
</evidence>
<feature type="non-terminal residue" evidence="5">
    <location>
        <position position="1"/>
    </location>
</feature>
<dbReference type="PANTHER" id="PTHR11575">
    <property type="entry name" value="5'-NUCLEOTIDASE-RELATED"/>
    <property type="match status" value="1"/>
</dbReference>
<dbReference type="AlphaFoldDB" id="A0A3B0XUP6"/>
<dbReference type="GO" id="GO:0009166">
    <property type="term" value="P:nucleotide catabolic process"/>
    <property type="evidence" value="ECO:0007669"/>
    <property type="project" value="InterPro"/>
</dbReference>
<dbReference type="SUPFAM" id="SSF55816">
    <property type="entry name" value="5'-nucleotidase (syn. UDP-sugar hydrolase), C-terminal domain"/>
    <property type="match status" value="1"/>
</dbReference>
<evidence type="ECO:0000313" key="5">
    <source>
        <dbReference type="EMBL" id="VAW71998.1"/>
    </source>
</evidence>
<dbReference type="EMBL" id="UOFM01000004">
    <property type="protein sequence ID" value="VAW71998.1"/>
    <property type="molecule type" value="Genomic_DNA"/>
</dbReference>
<dbReference type="GO" id="GO:0008253">
    <property type="term" value="F:5'-nucleotidase activity"/>
    <property type="evidence" value="ECO:0007669"/>
    <property type="project" value="UniProtKB-EC"/>
</dbReference>
<gene>
    <name evidence="5" type="ORF">MNBD_GAMMA14-424</name>
</gene>
<reference evidence="5" key="1">
    <citation type="submission" date="2018-06" db="EMBL/GenBank/DDBJ databases">
        <authorList>
            <person name="Zhirakovskaya E."/>
        </authorList>
    </citation>
    <scope>NUCLEOTIDE SEQUENCE</scope>
</reference>
<dbReference type="FunFam" id="3.90.780.10:FF:000004">
    <property type="entry name" value="UDP-sugar hydrolase, putative"/>
    <property type="match status" value="1"/>
</dbReference>
<organism evidence="5">
    <name type="scientific">hydrothermal vent metagenome</name>
    <dbReference type="NCBI Taxonomy" id="652676"/>
    <lineage>
        <taxon>unclassified sequences</taxon>
        <taxon>metagenomes</taxon>
        <taxon>ecological metagenomes</taxon>
    </lineage>
</organism>
<comment type="subcellular location">
    <subcellularLocation>
        <location evidence="1">Secreted</location>
    </subcellularLocation>
</comment>
<sequence>ASYLRAESAQSRNGAFIVHAGDQVGASPPVSALLQDEPSITFLNMLANQYCSYAENEDDNDDEEADYGDLDEERFDPRCNLVGTLGNHEFDEGVDEMLRLVNGGIHPDGPFLDANYRGARFPYVVANVVDAKTGRPILPPYVIKRVRGIPVAFIGAVLKETPTIVTPTGVAGVKFLDEAEAINSYIPELKKRGVRAIVVTIHQGTSQNFFSGPTGSDVLDVGGSIGPIITALDDEIDIVVAGHWHRFTNALMPNKNGKLILVTQAFSRSTAYADIDVAIDPETHDIVEKSAEILTTWGDQGPGLEPDQQVADLVSKASAAVKPLVERVIAQAAGDILRAENAAGESALGNLIADAQRSAMATDIAFMNPGGIRADVFAGQVIWGDLFTVQPFNNNLVKMDLSGAQILQLLNQQWAGQPFARVLKTSGIRYTWQENNPADFRDNTVVAASVMINGQSLDTAAIYTVTVNSFLAAGGDNFSVLPTGTNRRIGPVDLDALITYLQALPQPFSAGIEGRIQSTP</sequence>
<protein>
    <submittedName>
        <fullName evidence="5">5'-nucleotidase</fullName>
        <ecNumber evidence="5">3.1.3.5</ecNumber>
    </submittedName>
</protein>
<dbReference type="InterPro" id="IPR006179">
    <property type="entry name" value="5_nucleotidase/apyrase"/>
</dbReference>
<accession>A0A3B0XUP6</accession>
<dbReference type="SUPFAM" id="SSF56300">
    <property type="entry name" value="Metallo-dependent phosphatases"/>
    <property type="match status" value="1"/>
</dbReference>
<keyword evidence="5" id="KW-0378">Hydrolase</keyword>
<dbReference type="GO" id="GO:0005576">
    <property type="term" value="C:extracellular region"/>
    <property type="evidence" value="ECO:0007669"/>
    <property type="project" value="UniProtKB-SubCell"/>
</dbReference>
<proteinExistence type="predicted"/>